<accession>A0A841H3P5</accession>
<dbReference type="EMBL" id="JACHIA010000018">
    <property type="protein sequence ID" value="MBB6072825.1"/>
    <property type="molecule type" value="Genomic_DNA"/>
</dbReference>
<keyword evidence="1" id="KW-1133">Transmembrane helix</keyword>
<keyword evidence="2" id="KW-0830">Ubiquinone</keyword>
<proteinExistence type="predicted"/>
<keyword evidence="1" id="KW-0472">Membrane</keyword>
<dbReference type="RefSeq" id="WP_170035453.1">
    <property type="nucleotide sequence ID" value="NZ_JABDTL010000001.1"/>
</dbReference>
<evidence type="ECO:0000313" key="3">
    <source>
        <dbReference type="Proteomes" id="UP000582837"/>
    </source>
</evidence>
<feature type="transmembrane region" description="Helical" evidence="1">
    <location>
        <begin position="58"/>
        <end position="77"/>
    </location>
</feature>
<keyword evidence="3" id="KW-1185">Reference proteome</keyword>
<feature type="transmembrane region" description="Helical" evidence="1">
    <location>
        <begin position="33"/>
        <end position="52"/>
    </location>
</feature>
<keyword evidence="1" id="KW-0812">Transmembrane</keyword>
<evidence type="ECO:0000313" key="2">
    <source>
        <dbReference type="EMBL" id="MBB6072825.1"/>
    </source>
</evidence>
<reference evidence="2 3" key="1">
    <citation type="submission" date="2020-08" db="EMBL/GenBank/DDBJ databases">
        <title>Genomic Encyclopedia of Type Strains, Phase IV (KMG-IV): sequencing the most valuable type-strain genomes for metagenomic binning, comparative biology and taxonomic classification.</title>
        <authorList>
            <person name="Goeker M."/>
        </authorList>
    </citation>
    <scope>NUCLEOTIDE SEQUENCE [LARGE SCALE GENOMIC DNA]</scope>
    <source>
        <strain evidence="2 3">DSM 29007</strain>
    </source>
</reference>
<dbReference type="AlphaFoldDB" id="A0A841H3P5"/>
<comment type="caution">
    <text evidence="2">The sequence shown here is derived from an EMBL/GenBank/DDBJ whole genome shotgun (WGS) entry which is preliminary data.</text>
</comment>
<gene>
    <name evidence="2" type="ORF">HNQ61_004489</name>
</gene>
<dbReference type="Proteomes" id="UP000582837">
    <property type="component" value="Unassembled WGS sequence"/>
</dbReference>
<protein>
    <submittedName>
        <fullName evidence="2">NADH:ubiquinone oxidoreductase subunit 6 (Subunit J)</fullName>
    </submittedName>
</protein>
<name>A0A841H3P5_9BACT</name>
<evidence type="ECO:0000256" key="1">
    <source>
        <dbReference type="SAM" id="Phobius"/>
    </source>
</evidence>
<organism evidence="2 3">
    <name type="scientific">Longimicrobium terrae</name>
    <dbReference type="NCBI Taxonomy" id="1639882"/>
    <lineage>
        <taxon>Bacteria</taxon>
        <taxon>Pseudomonadati</taxon>
        <taxon>Gemmatimonadota</taxon>
        <taxon>Longimicrobiia</taxon>
        <taxon>Longimicrobiales</taxon>
        <taxon>Longimicrobiaceae</taxon>
        <taxon>Longimicrobium</taxon>
    </lineage>
</organism>
<sequence>MPRPEPTRTRQRATAAPAIAAADNESTLRFGPLNAALMLAGLLSIIAGFVMLAGASTVGAPLLLVLGFAILVPLGIIL</sequence>